<keyword evidence="1" id="KW-1133">Transmembrane helix</keyword>
<feature type="transmembrane region" description="Helical" evidence="1">
    <location>
        <begin position="107"/>
        <end position="125"/>
    </location>
</feature>
<feature type="transmembrane region" description="Helical" evidence="1">
    <location>
        <begin position="187"/>
        <end position="209"/>
    </location>
</feature>
<dbReference type="SUPFAM" id="SSF103481">
    <property type="entry name" value="Multidrug resistance efflux transporter EmrE"/>
    <property type="match status" value="2"/>
</dbReference>
<dbReference type="Pfam" id="PF00892">
    <property type="entry name" value="EamA"/>
    <property type="match status" value="1"/>
</dbReference>
<keyword evidence="1" id="KW-0812">Transmembrane</keyword>
<feature type="transmembrane region" description="Helical" evidence="1">
    <location>
        <begin position="132"/>
        <end position="149"/>
    </location>
</feature>
<name>A0A2W5QBE5_VARPD</name>
<keyword evidence="1" id="KW-0472">Membrane</keyword>
<feature type="transmembrane region" description="Helical" evidence="1">
    <location>
        <begin position="215"/>
        <end position="236"/>
    </location>
</feature>
<dbReference type="Gene3D" id="1.10.3730.20">
    <property type="match status" value="1"/>
</dbReference>
<dbReference type="PANTHER" id="PTHR22911">
    <property type="entry name" value="ACYL-MALONYL CONDENSING ENZYME-RELATED"/>
    <property type="match status" value="1"/>
</dbReference>
<evidence type="ECO:0000313" key="3">
    <source>
        <dbReference type="EMBL" id="PZQ74666.1"/>
    </source>
</evidence>
<dbReference type="InterPro" id="IPR037185">
    <property type="entry name" value="EmrE-like"/>
</dbReference>
<feature type="domain" description="EamA" evidence="2">
    <location>
        <begin position="17"/>
        <end position="148"/>
    </location>
</feature>
<dbReference type="PANTHER" id="PTHR22911:SF135">
    <property type="entry name" value="BLR4310 PROTEIN"/>
    <property type="match status" value="1"/>
</dbReference>
<feature type="transmembrane region" description="Helical" evidence="1">
    <location>
        <begin position="155"/>
        <end position="175"/>
    </location>
</feature>
<sequence length="309" mass="32570">MIAPLLSTHASATARRSILLMVGASGCFATNDAIVKFVSQSLPGPQLIFLRSLLAAALFLLLIRQQGVMPRLAGALQPRVLARSACDAFGTVLYLLSLFHLPLANATAINLAAPVFMTLFAVLFLGERASPARWIAVALGFAGVLAVVQPTGDGFNAWALLCVAGTLLQALRDLLTRGIDPTLPSMVIALSTSVFLALVAGAMTLTQGWQPVAPWHLLLLALAAGFLATAYLLLIASLRTGDISLTAPFRYSALLFAVVLGQVLWGQWPDPWAWGGIALLVGSGVYAAHRERVRHAPAARVTAAPPRPA</sequence>
<gene>
    <name evidence="3" type="ORF">DI563_11665</name>
</gene>
<dbReference type="Proteomes" id="UP000249135">
    <property type="component" value="Unassembled WGS sequence"/>
</dbReference>
<proteinExistence type="predicted"/>
<feature type="transmembrane region" description="Helical" evidence="1">
    <location>
        <begin position="248"/>
        <end position="265"/>
    </location>
</feature>
<accession>A0A2W5QBE5</accession>
<dbReference type="AlphaFoldDB" id="A0A2W5QBE5"/>
<feature type="transmembrane region" description="Helical" evidence="1">
    <location>
        <begin position="271"/>
        <end position="288"/>
    </location>
</feature>
<comment type="caution">
    <text evidence="3">The sequence shown here is derived from an EMBL/GenBank/DDBJ whole genome shotgun (WGS) entry which is preliminary data.</text>
</comment>
<organism evidence="3 4">
    <name type="scientific">Variovorax paradoxus</name>
    <dbReference type="NCBI Taxonomy" id="34073"/>
    <lineage>
        <taxon>Bacteria</taxon>
        <taxon>Pseudomonadati</taxon>
        <taxon>Pseudomonadota</taxon>
        <taxon>Betaproteobacteria</taxon>
        <taxon>Burkholderiales</taxon>
        <taxon>Comamonadaceae</taxon>
        <taxon>Variovorax</taxon>
    </lineage>
</organism>
<evidence type="ECO:0000256" key="1">
    <source>
        <dbReference type="SAM" id="Phobius"/>
    </source>
</evidence>
<dbReference type="GO" id="GO:0016020">
    <property type="term" value="C:membrane"/>
    <property type="evidence" value="ECO:0007669"/>
    <property type="project" value="InterPro"/>
</dbReference>
<evidence type="ECO:0000259" key="2">
    <source>
        <dbReference type="Pfam" id="PF00892"/>
    </source>
</evidence>
<dbReference type="InterPro" id="IPR000620">
    <property type="entry name" value="EamA_dom"/>
</dbReference>
<reference evidence="3 4" key="1">
    <citation type="submission" date="2017-08" db="EMBL/GenBank/DDBJ databases">
        <title>Infants hospitalized years apart are colonized by the same room-sourced microbial strains.</title>
        <authorList>
            <person name="Brooks B."/>
            <person name="Olm M.R."/>
            <person name="Firek B.A."/>
            <person name="Baker R."/>
            <person name="Thomas B.C."/>
            <person name="Morowitz M.J."/>
            <person name="Banfield J.F."/>
        </authorList>
    </citation>
    <scope>NUCLEOTIDE SEQUENCE [LARGE SCALE GENOMIC DNA]</scope>
    <source>
        <strain evidence="3">S2_005_003_R2_41</strain>
    </source>
</reference>
<evidence type="ECO:0000313" key="4">
    <source>
        <dbReference type="Proteomes" id="UP000249135"/>
    </source>
</evidence>
<protein>
    <submittedName>
        <fullName evidence="3">EamA family transporter</fullName>
    </submittedName>
</protein>
<dbReference type="EMBL" id="QFPP01000119">
    <property type="protein sequence ID" value="PZQ74666.1"/>
    <property type="molecule type" value="Genomic_DNA"/>
</dbReference>